<dbReference type="PROSITE" id="PS51257">
    <property type="entry name" value="PROKAR_LIPOPROTEIN"/>
    <property type="match status" value="1"/>
</dbReference>
<evidence type="ECO:0000313" key="4">
    <source>
        <dbReference type="Proteomes" id="UP000316775"/>
    </source>
</evidence>
<feature type="domain" description="PKD" evidence="2">
    <location>
        <begin position="171"/>
        <end position="216"/>
    </location>
</feature>
<reference evidence="3 4" key="1">
    <citation type="submission" date="2019-06" db="EMBL/GenBank/DDBJ databases">
        <title>Whole genome shotgun sequence of Flavobacterium flevense NBRC 14960.</title>
        <authorList>
            <person name="Hosoyama A."/>
            <person name="Uohara A."/>
            <person name="Ohji S."/>
            <person name="Ichikawa N."/>
        </authorList>
    </citation>
    <scope>NUCLEOTIDE SEQUENCE [LARGE SCALE GENOMIC DNA]</scope>
    <source>
        <strain evidence="3 4">NBRC 14960</strain>
    </source>
</reference>
<dbReference type="InterPro" id="IPR000601">
    <property type="entry name" value="PKD_dom"/>
</dbReference>
<accession>A0A4Y4B1D6</accession>
<evidence type="ECO:0000256" key="1">
    <source>
        <dbReference type="SAM" id="SignalP"/>
    </source>
</evidence>
<dbReference type="Proteomes" id="UP000316775">
    <property type="component" value="Unassembled WGS sequence"/>
</dbReference>
<dbReference type="Pfam" id="PF18911">
    <property type="entry name" value="PKD_4"/>
    <property type="match status" value="1"/>
</dbReference>
<dbReference type="InterPro" id="IPR035986">
    <property type="entry name" value="PKD_dom_sf"/>
</dbReference>
<dbReference type="STRING" id="983.SAMN05443543_1132"/>
<comment type="caution">
    <text evidence="3">The sequence shown here is derived from an EMBL/GenBank/DDBJ whole genome shotgun (WGS) entry which is preliminary data.</text>
</comment>
<keyword evidence="4" id="KW-1185">Reference proteome</keyword>
<dbReference type="SUPFAM" id="SSF49299">
    <property type="entry name" value="PKD domain"/>
    <property type="match status" value="1"/>
</dbReference>
<sequence>MKKNIKTIAFIAVSVLLISVSSCTEGSNLYDGLKDISLKPTANKLLITEGETITYTDSSLTVKSRKWTFEGGNITTSSDGVVTVTYPTASPSTGTGLQAINQGFSTTLQVTHDDNTTESHLFKVKVFRKVVPDFVASRTTEMFGNSIQFTDKTIDGQSSFDEARKDDTILWEFEGGTPATSNERNPKVIYNTPGKYAVKLTVKRSMPASTGTTTRVNYMNILAVPLCDETVNLVGCGNIGGEIAGLGDWIALGNAGENKIANLSVSTQRFTQGTGSLKYLYDEPGKPAFTNNIIKMENHPFTVTTAGSYKLSMDTFGEILSTGANKDYVFEISTPAVGTTNDANKLFFRTTGGSWFKASSTVTLAPGKYYIQIKMWNPGFDTNLKYNLFIDDIKVIKN</sequence>
<gene>
    <name evidence="3" type="ORF">FFL01_20520</name>
</gene>
<organism evidence="3 4">
    <name type="scientific">Flavobacterium flevense</name>
    <dbReference type="NCBI Taxonomy" id="983"/>
    <lineage>
        <taxon>Bacteria</taxon>
        <taxon>Pseudomonadati</taxon>
        <taxon>Bacteroidota</taxon>
        <taxon>Flavobacteriia</taxon>
        <taxon>Flavobacteriales</taxon>
        <taxon>Flavobacteriaceae</taxon>
        <taxon>Flavobacterium</taxon>
    </lineage>
</organism>
<dbReference type="CDD" id="cd00146">
    <property type="entry name" value="PKD"/>
    <property type="match status" value="1"/>
</dbReference>
<dbReference type="EMBL" id="BJNP01000020">
    <property type="protein sequence ID" value="GEC72513.1"/>
    <property type="molecule type" value="Genomic_DNA"/>
</dbReference>
<keyword evidence="1" id="KW-0732">Signal</keyword>
<dbReference type="OrthoDB" id="622252at2"/>
<dbReference type="Gene3D" id="2.60.40.10">
    <property type="entry name" value="Immunoglobulins"/>
    <property type="match status" value="1"/>
</dbReference>
<feature type="chain" id="PRO_5022675712" description="PKD domain-containing protein" evidence="1">
    <location>
        <begin position="25"/>
        <end position="398"/>
    </location>
</feature>
<dbReference type="AlphaFoldDB" id="A0A4Y4B1D6"/>
<evidence type="ECO:0000313" key="3">
    <source>
        <dbReference type="EMBL" id="GEC72513.1"/>
    </source>
</evidence>
<dbReference type="RefSeq" id="WP_073246971.1">
    <property type="nucleotide sequence ID" value="NZ_BJNP01000020.1"/>
</dbReference>
<dbReference type="SMART" id="SM00089">
    <property type="entry name" value="PKD"/>
    <property type="match status" value="2"/>
</dbReference>
<dbReference type="PROSITE" id="PS50093">
    <property type="entry name" value="PKD"/>
    <property type="match status" value="1"/>
</dbReference>
<proteinExistence type="predicted"/>
<protein>
    <recommendedName>
        <fullName evidence="2">PKD domain-containing protein</fullName>
    </recommendedName>
</protein>
<evidence type="ECO:0000259" key="2">
    <source>
        <dbReference type="PROSITE" id="PS50093"/>
    </source>
</evidence>
<dbReference type="InterPro" id="IPR022409">
    <property type="entry name" value="PKD/Chitinase_dom"/>
</dbReference>
<name>A0A4Y4B1D6_9FLAO</name>
<feature type="signal peptide" evidence="1">
    <location>
        <begin position="1"/>
        <end position="24"/>
    </location>
</feature>
<dbReference type="InterPro" id="IPR013783">
    <property type="entry name" value="Ig-like_fold"/>
</dbReference>